<keyword evidence="3 5" id="KW-0853">WD repeat</keyword>
<dbReference type="SMART" id="SM00320">
    <property type="entry name" value="WD40"/>
    <property type="match status" value="7"/>
</dbReference>
<dbReference type="Pfam" id="PF08324">
    <property type="entry name" value="PUL"/>
    <property type="match status" value="1"/>
</dbReference>
<evidence type="ECO:0000256" key="5">
    <source>
        <dbReference type="PROSITE-ProRule" id="PRU00221"/>
    </source>
</evidence>
<dbReference type="PROSITE" id="PS51396">
    <property type="entry name" value="PUL"/>
    <property type="match status" value="1"/>
</dbReference>
<dbReference type="GO" id="GO:0043130">
    <property type="term" value="F:ubiquitin binding"/>
    <property type="evidence" value="ECO:0007669"/>
    <property type="project" value="TreeGrafter"/>
</dbReference>
<dbReference type="GO" id="GO:0043161">
    <property type="term" value="P:proteasome-mediated ubiquitin-dependent protein catabolic process"/>
    <property type="evidence" value="ECO:0007669"/>
    <property type="project" value="TreeGrafter"/>
</dbReference>
<dbReference type="InterPro" id="IPR038122">
    <property type="entry name" value="PFU_sf"/>
</dbReference>
<dbReference type="Pfam" id="PF09070">
    <property type="entry name" value="PFU"/>
    <property type="match status" value="1"/>
</dbReference>
<dbReference type="PROSITE" id="PS50294">
    <property type="entry name" value="WD_REPEATS_REGION"/>
    <property type="match status" value="3"/>
</dbReference>
<proteinExistence type="predicted"/>
<evidence type="ECO:0000256" key="3">
    <source>
        <dbReference type="ARBA" id="ARBA00022574"/>
    </source>
</evidence>
<dbReference type="CDD" id="cd00200">
    <property type="entry name" value="WD40"/>
    <property type="match status" value="1"/>
</dbReference>
<protein>
    <recommendedName>
        <fullName evidence="10">Phospholipase A-2-activating protein</fullName>
    </recommendedName>
</protein>
<evidence type="ECO:0000259" key="6">
    <source>
        <dbReference type="PROSITE" id="PS51394"/>
    </source>
</evidence>
<keyword evidence="9" id="KW-1185">Reference proteome</keyword>
<accession>A0A067N7L9</accession>
<evidence type="ECO:0008006" key="10">
    <source>
        <dbReference type="Google" id="ProtNLM"/>
    </source>
</evidence>
<dbReference type="InParanoid" id="A0A067N7L9"/>
<dbReference type="PRINTS" id="PR00320">
    <property type="entry name" value="GPROTEINBRPT"/>
</dbReference>
<feature type="repeat" description="WD" evidence="5">
    <location>
        <begin position="221"/>
        <end position="252"/>
    </location>
</feature>
<dbReference type="Gene3D" id="1.25.10.10">
    <property type="entry name" value="Leucine-rich Repeat Variant"/>
    <property type="match status" value="1"/>
</dbReference>
<dbReference type="InterPro" id="IPR036322">
    <property type="entry name" value="WD40_repeat_dom_sf"/>
</dbReference>
<feature type="repeat" description="WD" evidence="5">
    <location>
        <begin position="181"/>
        <end position="213"/>
    </location>
</feature>
<organism evidence="8 9">
    <name type="scientific">Botryobasidium botryosum (strain FD-172 SS1)</name>
    <dbReference type="NCBI Taxonomy" id="930990"/>
    <lineage>
        <taxon>Eukaryota</taxon>
        <taxon>Fungi</taxon>
        <taxon>Dikarya</taxon>
        <taxon>Basidiomycota</taxon>
        <taxon>Agaricomycotina</taxon>
        <taxon>Agaricomycetes</taxon>
        <taxon>Cantharellales</taxon>
        <taxon>Botryobasidiaceae</taxon>
        <taxon>Botryobasidium</taxon>
    </lineage>
</organism>
<feature type="repeat" description="WD" evidence="5">
    <location>
        <begin position="142"/>
        <end position="172"/>
    </location>
</feature>
<name>A0A067N7L9_BOTB1</name>
<dbReference type="InterPro" id="IPR013535">
    <property type="entry name" value="PUL_dom"/>
</dbReference>
<evidence type="ECO:0000256" key="4">
    <source>
        <dbReference type="ARBA" id="ARBA00022737"/>
    </source>
</evidence>
<reference evidence="9" key="1">
    <citation type="journal article" date="2014" name="Proc. Natl. Acad. Sci. U.S.A.">
        <title>Extensive sampling of basidiomycete genomes demonstrates inadequacy of the white-rot/brown-rot paradigm for wood decay fungi.</title>
        <authorList>
            <person name="Riley R."/>
            <person name="Salamov A.A."/>
            <person name="Brown D.W."/>
            <person name="Nagy L.G."/>
            <person name="Floudas D."/>
            <person name="Held B.W."/>
            <person name="Levasseur A."/>
            <person name="Lombard V."/>
            <person name="Morin E."/>
            <person name="Otillar R."/>
            <person name="Lindquist E.A."/>
            <person name="Sun H."/>
            <person name="LaButti K.M."/>
            <person name="Schmutz J."/>
            <person name="Jabbour D."/>
            <person name="Luo H."/>
            <person name="Baker S.E."/>
            <person name="Pisabarro A.G."/>
            <person name="Walton J.D."/>
            <person name="Blanchette R.A."/>
            <person name="Henrissat B."/>
            <person name="Martin F."/>
            <person name="Cullen D."/>
            <person name="Hibbett D.S."/>
            <person name="Grigoriev I.V."/>
        </authorList>
    </citation>
    <scope>NUCLEOTIDE SEQUENCE [LARGE SCALE GENOMIC DNA]</scope>
    <source>
        <strain evidence="9">FD-172 SS1</strain>
    </source>
</reference>
<dbReference type="InterPro" id="IPR011989">
    <property type="entry name" value="ARM-like"/>
</dbReference>
<dbReference type="Gene3D" id="3.10.20.870">
    <property type="entry name" value="PFU (PLAA family ubiquitin binding), C-terminal domain"/>
    <property type="match status" value="1"/>
</dbReference>
<keyword evidence="4" id="KW-0677">Repeat</keyword>
<dbReference type="FunCoup" id="A0A067N7L9">
    <property type="interactions" value="1121"/>
</dbReference>
<dbReference type="Proteomes" id="UP000027195">
    <property type="component" value="Unassembled WGS sequence"/>
</dbReference>
<dbReference type="Pfam" id="PF00400">
    <property type="entry name" value="WD40"/>
    <property type="match status" value="6"/>
</dbReference>
<dbReference type="OrthoDB" id="10265988at2759"/>
<dbReference type="HOGENOM" id="CLU_011791_2_0_1"/>
<dbReference type="STRING" id="930990.A0A067N7L9"/>
<dbReference type="GO" id="GO:0010992">
    <property type="term" value="P:ubiquitin recycling"/>
    <property type="evidence" value="ECO:0007669"/>
    <property type="project" value="TreeGrafter"/>
</dbReference>
<dbReference type="InterPro" id="IPR015155">
    <property type="entry name" value="PFU"/>
</dbReference>
<dbReference type="AlphaFoldDB" id="A0A067N7L9"/>
<evidence type="ECO:0000256" key="2">
    <source>
        <dbReference type="ARBA" id="ARBA00022490"/>
    </source>
</evidence>
<dbReference type="PANTHER" id="PTHR19849">
    <property type="entry name" value="PHOSPHOLIPASE A-2-ACTIVATING PROTEIN"/>
    <property type="match status" value="1"/>
</dbReference>
<evidence type="ECO:0000313" key="9">
    <source>
        <dbReference type="Proteomes" id="UP000027195"/>
    </source>
</evidence>
<evidence type="ECO:0000259" key="7">
    <source>
        <dbReference type="PROSITE" id="PS51396"/>
    </source>
</evidence>
<dbReference type="PROSITE" id="PS51394">
    <property type="entry name" value="PFU"/>
    <property type="match status" value="1"/>
</dbReference>
<dbReference type="GO" id="GO:0005737">
    <property type="term" value="C:cytoplasm"/>
    <property type="evidence" value="ECO:0007669"/>
    <property type="project" value="UniProtKB-SubCell"/>
</dbReference>
<comment type="subcellular location">
    <subcellularLocation>
        <location evidence="1">Cytoplasm</location>
    </subcellularLocation>
</comment>
<sequence length="798" mass="85808">MPYKLAATLAGHSSDVRGVASPSSGLVLSASRDTTAIAWTRPDSSSPFAQSVTYPAGTRYVNAITYIPESQDAPHGYLVAGGQDTIINVFIIGSDKVEPAFSLLGHKENVCALDATASGTIISGSWDKTARVWSGFAPEFELRGHTQAVWAVVAINDTEFLTGSADRTVKLWHTHKEVRTFSGHKDAVRSLALIPDIGFVSCSNDSDIRVWTMAGDTIHILSGHTSFVYTLAVLPSGEIVSGGEDRTVRVWKDGECSQTIVHPAISVWAVSAMPNGDIVSGCSDGVVRVFSQSEERWASAEELKTYDASVASQALPSQQVGDVKKSDLPGADALAQSGKKEGEVKMIRNGDIVEAHQWSNASSSWQKIGEVVDAIGSGRKQLYQGKEYDFVFDVDVKEGAPPLKLPYNATENPYQAAQRFLAANDLPAEYLDQVVQFIEKNAAGPQLGPAPTGYVDPYTGASRYVSSPSSVPAAGAPSSFVDPFTGGSSYTSAPASNPPPPAKLPPKISIIPVRIPLAFKQANVGAMRARFDQLNDVLSAHPTTVQLAMAPSEKKGLHRTFDFLATATARPSLSPAAKQLTWNDVDNTLQIMARWPPSQRFPVIDLARLIAAHSPAVLATPTASSTFYEAIMAASEFTPPWSTPLPKYRETNILLCLRALANMFQIAANGTVTGVGPWTQKLYGQLSRVTLSSLNNTQLAAYTTILLNGSCIAMASNVEPHIRQLQLDLILNILGCNTADSESLYRALVGLGNFLYVGKSELEYDPEQVNNLVNAVLEKERSEERFQNVVAEIRVILA</sequence>
<dbReference type="InterPro" id="IPR020472">
    <property type="entry name" value="WD40_PAC1"/>
</dbReference>
<evidence type="ECO:0000256" key="1">
    <source>
        <dbReference type="ARBA" id="ARBA00004496"/>
    </source>
</evidence>
<dbReference type="EMBL" id="KL198018">
    <property type="protein sequence ID" value="KDQ19766.1"/>
    <property type="molecule type" value="Genomic_DNA"/>
</dbReference>
<evidence type="ECO:0000313" key="8">
    <source>
        <dbReference type="EMBL" id="KDQ19766.1"/>
    </source>
</evidence>
<dbReference type="Gene3D" id="2.130.10.10">
    <property type="entry name" value="YVTN repeat-like/Quinoprotein amine dehydrogenase"/>
    <property type="match status" value="1"/>
</dbReference>
<dbReference type="FunFam" id="2.130.10.10:FF:000236">
    <property type="entry name" value="Polyubiquitin binding protein (Doa1/Ufd3)"/>
    <property type="match status" value="1"/>
</dbReference>
<keyword evidence="2" id="KW-0963">Cytoplasm</keyword>
<gene>
    <name evidence="8" type="ORF">BOTBODRAFT_27194</name>
</gene>
<feature type="domain" description="PFU" evidence="6">
    <location>
        <begin position="357"/>
        <end position="452"/>
    </location>
</feature>
<feature type="domain" description="PUL" evidence="7">
    <location>
        <begin position="509"/>
        <end position="796"/>
    </location>
</feature>
<dbReference type="SUPFAM" id="SSF50978">
    <property type="entry name" value="WD40 repeat-like"/>
    <property type="match status" value="1"/>
</dbReference>
<dbReference type="PROSITE" id="PS50082">
    <property type="entry name" value="WD_REPEATS_2"/>
    <property type="match status" value="4"/>
</dbReference>
<dbReference type="GO" id="GO:0005634">
    <property type="term" value="C:nucleus"/>
    <property type="evidence" value="ECO:0007669"/>
    <property type="project" value="TreeGrafter"/>
</dbReference>
<feature type="repeat" description="WD" evidence="5">
    <location>
        <begin position="103"/>
        <end position="134"/>
    </location>
</feature>
<dbReference type="InterPro" id="IPR001680">
    <property type="entry name" value="WD40_rpt"/>
</dbReference>
<dbReference type="InterPro" id="IPR015943">
    <property type="entry name" value="WD40/YVTN_repeat-like_dom_sf"/>
</dbReference>
<dbReference type="PANTHER" id="PTHR19849:SF0">
    <property type="entry name" value="PHOSPHOLIPASE A-2-ACTIVATING PROTEIN"/>
    <property type="match status" value="1"/>
</dbReference>